<name>A0A1G5GEW4_9GAMM</name>
<keyword evidence="2" id="KW-1185">Reference proteome</keyword>
<dbReference type="AlphaFoldDB" id="A0A1G5GEW4"/>
<proteinExistence type="predicted"/>
<protein>
    <submittedName>
        <fullName evidence="1">Uncharacterized protein</fullName>
    </submittedName>
</protein>
<dbReference type="OrthoDB" id="5295778at2"/>
<gene>
    <name evidence="1" type="ORF">SAMN05661077_2316</name>
</gene>
<accession>A0A1G5GEW4</accession>
<organism evidence="1 2">
    <name type="scientific">Thiohalorhabdus denitrificans</name>
    <dbReference type="NCBI Taxonomy" id="381306"/>
    <lineage>
        <taxon>Bacteria</taxon>
        <taxon>Pseudomonadati</taxon>
        <taxon>Pseudomonadota</taxon>
        <taxon>Gammaproteobacteria</taxon>
        <taxon>Thiohalorhabdales</taxon>
        <taxon>Thiohalorhabdaceae</taxon>
        <taxon>Thiohalorhabdus</taxon>
    </lineage>
</organism>
<evidence type="ECO:0000313" key="2">
    <source>
        <dbReference type="Proteomes" id="UP000183104"/>
    </source>
</evidence>
<dbReference type="RefSeq" id="WP_054965585.1">
    <property type="nucleotide sequence ID" value="NZ_FMUN01000006.1"/>
</dbReference>
<reference evidence="2" key="1">
    <citation type="submission" date="2016-10" db="EMBL/GenBank/DDBJ databases">
        <authorList>
            <person name="Varghese N."/>
        </authorList>
    </citation>
    <scope>NUCLEOTIDE SEQUENCE [LARGE SCALE GENOMIC DNA]</scope>
    <source>
        <strain evidence="2">HL 19</strain>
    </source>
</reference>
<dbReference type="STRING" id="381306.AN478_05320"/>
<dbReference type="Proteomes" id="UP000183104">
    <property type="component" value="Unassembled WGS sequence"/>
</dbReference>
<evidence type="ECO:0000313" key="1">
    <source>
        <dbReference type="EMBL" id="SCY50054.1"/>
    </source>
</evidence>
<sequence>MVTVWMRRAWDRLAPEPDPQALQRGFFDRYAGRSLIVHEGFPEGWLGKLVHEPGGGGHFRIDATQPAFRPDTPARRLYPVQWLVREHILPLDLPRPVLVKVEGRDHLRARHLRRHGGICDPAEVGMILGDMTERPHVLLYPEGGGFSVDWVLDPEDNLVDTPYGLI</sequence>
<dbReference type="EMBL" id="FMUN01000006">
    <property type="protein sequence ID" value="SCY50054.1"/>
    <property type="molecule type" value="Genomic_DNA"/>
</dbReference>